<name>A0A170XTF1_TRIIF</name>
<dbReference type="EMBL" id="GEMB01004058">
    <property type="protein sequence ID" value="JAR99203.1"/>
    <property type="molecule type" value="Transcribed_RNA"/>
</dbReference>
<sequence length="149" mass="18121">MFILYLMENDRKYLDQFVAENSWMIRPCILYSEEYKDCKSIKSRFHQRFVYGSFVDCNQWKKDYDNCCKWTEDNNKKACKELVESEILKRIERLKAHRENDIWEKRTTPPATWNDPLPEWMEEKLKNSLLSVKANEINIETEKTFCVLM</sequence>
<evidence type="ECO:0000256" key="4">
    <source>
        <dbReference type="ARBA" id="ARBA00044235"/>
    </source>
</evidence>
<evidence type="ECO:0000256" key="1">
    <source>
        <dbReference type="ARBA" id="ARBA00006412"/>
    </source>
</evidence>
<dbReference type="AlphaFoldDB" id="A0A170XTF1"/>
<dbReference type="PANTHER" id="PTHR28052">
    <property type="entry name" value="UPF0545 PROTEIN C22ORF39"/>
    <property type="match status" value="1"/>
</dbReference>
<dbReference type="GO" id="GO:0043083">
    <property type="term" value="C:synaptic cleft"/>
    <property type="evidence" value="ECO:0007669"/>
    <property type="project" value="UniProtKB-SubCell"/>
</dbReference>
<protein>
    <recommendedName>
        <fullName evidence="3">Synaptic plasticity regulator PANTS</fullName>
    </recommendedName>
    <alternativeName>
        <fullName evidence="4">Plasticity-associated neural transcript short</fullName>
    </alternativeName>
</protein>
<accession>A0A170XTF1</accession>
<reference evidence="5" key="2">
    <citation type="journal article" date="2017" name="J. Med. Entomol.">
        <title>Transcriptome Analysis of the Triatoma infestans (Hemiptera: Reduviidae) Integument.</title>
        <authorList>
            <person name="Calderon-Fernandez G.M."/>
            <person name="Moriconi D.E."/>
            <person name="Dulbecco A.B."/>
            <person name="Juarez M.P."/>
        </authorList>
    </citation>
    <scope>NUCLEOTIDE SEQUENCE</scope>
    <source>
        <strain evidence="5">Int1</strain>
        <tissue evidence="5">Integument</tissue>
    </source>
</reference>
<evidence type="ECO:0000256" key="2">
    <source>
        <dbReference type="ARBA" id="ARBA00043942"/>
    </source>
</evidence>
<evidence type="ECO:0000313" key="5">
    <source>
        <dbReference type="EMBL" id="JAR99203.1"/>
    </source>
</evidence>
<comment type="subcellular location">
    <subcellularLocation>
        <location evidence="2">Synaptic cleft</location>
    </subcellularLocation>
</comment>
<dbReference type="Pfam" id="PF11326">
    <property type="entry name" value="PANTS-like"/>
    <property type="match status" value="1"/>
</dbReference>
<dbReference type="PANTHER" id="PTHR28052:SF1">
    <property type="entry name" value="UPF0545 PROTEIN C22ORF39"/>
    <property type="match status" value="1"/>
</dbReference>
<evidence type="ECO:0000256" key="3">
    <source>
        <dbReference type="ARBA" id="ARBA00044072"/>
    </source>
</evidence>
<proteinExistence type="inferred from homology"/>
<comment type="similarity">
    <text evidence="1">Belongs to the UPF0545 family.</text>
</comment>
<organism evidence="5">
    <name type="scientific">Triatoma infestans</name>
    <name type="common">Assassin bug</name>
    <dbReference type="NCBI Taxonomy" id="30076"/>
    <lineage>
        <taxon>Eukaryota</taxon>
        <taxon>Metazoa</taxon>
        <taxon>Ecdysozoa</taxon>
        <taxon>Arthropoda</taxon>
        <taxon>Hexapoda</taxon>
        <taxon>Insecta</taxon>
        <taxon>Pterygota</taxon>
        <taxon>Neoptera</taxon>
        <taxon>Paraneoptera</taxon>
        <taxon>Hemiptera</taxon>
        <taxon>Heteroptera</taxon>
        <taxon>Panheteroptera</taxon>
        <taxon>Cimicomorpha</taxon>
        <taxon>Reduviidae</taxon>
        <taxon>Triatominae</taxon>
        <taxon>Triatoma</taxon>
    </lineage>
</organism>
<dbReference type="InterPro" id="IPR021475">
    <property type="entry name" value="Pants/Emi1-like"/>
</dbReference>
<reference evidence="5" key="1">
    <citation type="submission" date="2016-04" db="EMBL/GenBank/DDBJ databases">
        <authorList>
            <person name="Calderon-Fernandez G.M.Sr."/>
        </authorList>
    </citation>
    <scope>NUCLEOTIDE SEQUENCE</scope>
    <source>
        <strain evidence="5">Int1</strain>
        <tissue evidence="5">Integument</tissue>
    </source>
</reference>